<dbReference type="SUPFAM" id="SSF82153">
    <property type="entry name" value="FAS1 domain"/>
    <property type="match status" value="1"/>
</dbReference>
<gene>
    <name evidence="4" type="ORF">SAY86_005524</name>
</gene>
<dbReference type="InterPro" id="IPR036378">
    <property type="entry name" value="FAS1_dom_sf"/>
</dbReference>
<keyword evidence="2" id="KW-0325">Glycoprotein</keyword>
<reference evidence="4 5" key="1">
    <citation type="journal article" date="2023" name="Hortic Res">
        <title>Pangenome of water caltrop reveals structural variations and asymmetric subgenome divergence after allopolyploidization.</title>
        <authorList>
            <person name="Zhang X."/>
            <person name="Chen Y."/>
            <person name="Wang L."/>
            <person name="Yuan Y."/>
            <person name="Fang M."/>
            <person name="Shi L."/>
            <person name="Lu R."/>
            <person name="Comes H.P."/>
            <person name="Ma Y."/>
            <person name="Chen Y."/>
            <person name="Huang G."/>
            <person name="Zhou Y."/>
            <person name="Zheng Z."/>
            <person name="Qiu Y."/>
        </authorList>
    </citation>
    <scope>NUCLEOTIDE SEQUENCE [LARGE SCALE GENOMIC DNA]</scope>
    <source>
        <strain evidence="4">F231</strain>
    </source>
</reference>
<protein>
    <recommendedName>
        <fullName evidence="3">FAS1 domain-containing protein</fullName>
    </recommendedName>
</protein>
<evidence type="ECO:0000256" key="2">
    <source>
        <dbReference type="ARBA" id="ARBA00022974"/>
    </source>
</evidence>
<evidence type="ECO:0000313" key="5">
    <source>
        <dbReference type="Proteomes" id="UP001346149"/>
    </source>
</evidence>
<dbReference type="EMBL" id="JAXQNO010000018">
    <property type="protein sequence ID" value="KAK4776836.1"/>
    <property type="molecule type" value="Genomic_DNA"/>
</dbReference>
<keyword evidence="5" id="KW-1185">Reference proteome</keyword>
<keyword evidence="2" id="KW-0654">Proteoglycan</keyword>
<feature type="domain" description="FAS1" evidence="3">
    <location>
        <begin position="107"/>
        <end position="207"/>
    </location>
</feature>
<name>A0AAN7QTJ4_TRANT</name>
<dbReference type="Pfam" id="PF02469">
    <property type="entry name" value="Fasciclin"/>
    <property type="match status" value="1"/>
</dbReference>
<dbReference type="InterPro" id="IPR000782">
    <property type="entry name" value="FAS1_domain"/>
</dbReference>
<dbReference type="Proteomes" id="UP001346149">
    <property type="component" value="Unassembled WGS sequence"/>
</dbReference>
<dbReference type="AlphaFoldDB" id="A0AAN7QTJ4"/>
<evidence type="ECO:0000313" key="4">
    <source>
        <dbReference type="EMBL" id="KAK4776836.1"/>
    </source>
</evidence>
<dbReference type="PANTHER" id="PTHR36069">
    <property type="entry name" value="EXPRESSED PROTEIN-RELATED"/>
    <property type="match status" value="1"/>
</dbReference>
<dbReference type="InterPro" id="IPR053339">
    <property type="entry name" value="FAS1_domain_protein"/>
</dbReference>
<organism evidence="4 5">
    <name type="scientific">Trapa natans</name>
    <name type="common">Water chestnut</name>
    <dbReference type="NCBI Taxonomy" id="22666"/>
    <lineage>
        <taxon>Eukaryota</taxon>
        <taxon>Viridiplantae</taxon>
        <taxon>Streptophyta</taxon>
        <taxon>Embryophyta</taxon>
        <taxon>Tracheophyta</taxon>
        <taxon>Spermatophyta</taxon>
        <taxon>Magnoliopsida</taxon>
        <taxon>eudicotyledons</taxon>
        <taxon>Gunneridae</taxon>
        <taxon>Pentapetalae</taxon>
        <taxon>rosids</taxon>
        <taxon>malvids</taxon>
        <taxon>Myrtales</taxon>
        <taxon>Lythraceae</taxon>
        <taxon>Trapa</taxon>
    </lineage>
</organism>
<comment type="similarity">
    <text evidence="1">Belongs to the fasciclin-like AGP family.</text>
</comment>
<comment type="caution">
    <text evidence="4">The sequence shown here is derived from an EMBL/GenBank/DDBJ whole genome shotgun (WGS) entry which is preliminary data.</text>
</comment>
<evidence type="ECO:0000259" key="3">
    <source>
        <dbReference type="Pfam" id="PF02469"/>
    </source>
</evidence>
<accession>A0AAN7QTJ4</accession>
<sequence length="229" mass="25551">MQFKAKLFEERTIFAVKLLGCMNIIPLKIPINYALDPFGSSASLAFTCRLNSRMTLWALILLPMVVLAESRHADAISQSDLQRAIADMRDKSYHGFVILLNIINAVPKPLRRLKRVTFFMPGDRQLSAVSSLTRDSLQDFILRHSILSGFTLDELRHLPNGTLIPSGSPRRMISITNSMGSEVLLNGARITTPDVCRGPNIRCHGISSQIEYSDAVDYPRASNITARTH</sequence>
<proteinExistence type="inferred from homology"/>
<dbReference type="PANTHER" id="PTHR36069:SF4">
    <property type="entry name" value="FASCICLIN-LIKE ARABINOGALACTAN FAMILY PROTEIN"/>
    <property type="match status" value="1"/>
</dbReference>
<evidence type="ECO:0000256" key="1">
    <source>
        <dbReference type="ARBA" id="ARBA00007843"/>
    </source>
</evidence>